<dbReference type="InParanoid" id="A0A2H3D5V3"/>
<feature type="compositionally biased region" description="Polar residues" evidence="1">
    <location>
        <begin position="44"/>
        <end position="60"/>
    </location>
</feature>
<feature type="compositionally biased region" description="Polar residues" evidence="1">
    <location>
        <begin position="1"/>
        <end position="16"/>
    </location>
</feature>
<accession>A0A2H3D5V3</accession>
<name>A0A2H3D5V3_ARMGA</name>
<dbReference type="OrthoDB" id="3147752at2759"/>
<dbReference type="EMBL" id="KZ293665">
    <property type="protein sequence ID" value="PBK90615.1"/>
    <property type="molecule type" value="Genomic_DNA"/>
</dbReference>
<evidence type="ECO:0000256" key="1">
    <source>
        <dbReference type="SAM" id="MobiDB-lite"/>
    </source>
</evidence>
<feature type="region of interest" description="Disordered" evidence="1">
    <location>
        <begin position="1"/>
        <end position="60"/>
    </location>
</feature>
<dbReference type="Proteomes" id="UP000217790">
    <property type="component" value="Unassembled WGS sequence"/>
</dbReference>
<dbReference type="AlphaFoldDB" id="A0A2H3D5V3"/>
<protein>
    <submittedName>
        <fullName evidence="2">Uncharacterized protein</fullName>
    </submittedName>
</protein>
<sequence length="453" mass="49384">MPKTPVTRSTRNSNKNKLLGDSAPAKAGSSRSKKPSKGSQRSGLETTNSSSTPTMDLTTGNVEKAYENENHRKIGIRGGKRVQSHDLFSVSVTTDSEAGSTSNQRKRLIDLQLQTLMRKQAALQKEYDDLKHSMEKDACLQCRSKFGGAQEYRALTPGESHPPIVFKADAFSNAEIRVMVESLNSDIVTLCSSIADEISLGDFVPIAPHPLVVDAVPAVDCITGALGRHFTHLLLYKTDTHHGRLVVRLALQSILSKTCADLVQSWSMDMTERVVLQTLYGQFLIQSPGVAGHWRAMTRARTKHTGPNSDLMLASCERCLIDDIVKVLSAAGWKNFNAAETINNKYGQRVKDLVELVIKLDRATGEDVVSQDLQVYIVQPDIPFALVHMADQNKGPSEGISADDLVAVCTSIGLLAKCREPEDGGNVVGGAGPKEQILLKPIVILRSALEYIK</sequence>
<evidence type="ECO:0000313" key="3">
    <source>
        <dbReference type="Proteomes" id="UP000217790"/>
    </source>
</evidence>
<dbReference type="OMA" id="RANTNGK"/>
<keyword evidence="3" id="KW-1185">Reference proteome</keyword>
<gene>
    <name evidence="2" type="ORF">ARMGADRAFT_1166926</name>
</gene>
<evidence type="ECO:0000313" key="2">
    <source>
        <dbReference type="EMBL" id="PBK90615.1"/>
    </source>
</evidence>
<organism evidence="2 3">
    <name type="scientific">Armillaria gallica</name>
    <name type="common">Bulbous honey fungus</name>
    <name type="synonym">Armillaria bulbosa</name>
    <dbReference type="NCBI Taxonomy" id="47427"/>
    <lineage>
        <taxon>Eukaryota</taxon>
        <taxon>Fungi</taxon>
        <taxon>Dikarya</taxon>
        <taxon>Basidiomycota</taxon>
        <taxon>Agaricomycotina</taxon>
        <taxon>Agaricomycetes</taxon>
        <taxon>Agaricomycetidae</taxon>
        <taxon>Agaricales</taxon>
        <taxon>Marasmiineae</taxon>
        <taxon>Physalacriaceae</taxon>
        <taxon>Armillaria</taxon>
    </lineage>
</organism>
<reference evidence="3" key="1">
    <citation type="journal article" date="2017" name="Nat. Ecol. Evol.">
        <title>Genome expansion and lineage-specific genetic innovations in the forest pathogenic fungi Armillaria.</title>
        <authorList>
            <person name="Sipos G."/>
            <person name="Prasanna A.N."/>
            <person name="Walter M.C."/>
            <person name="O'Connor E."/>
            <person name="Balint B."/>
            <person name="Krizsan K."/>
            <person name="Kiss B."/>
            <person name="Hess J."/>
            <person name="Varga T."/>
            <person name="Slot J."/>
            <person name="Riley R."/>
            <person name="Boka B."/>
            <person name="Rigling D."/>
            <person name="Barry K."/>
            <person name="Lee J."/>
            <person name="Mihaltcheva S."/>
            <person name="LaButti K."/>
            <person name="Lipzen A."/>
            <person name="Waldron R."/>
            <person name="Moloney N.M."/>
            <person name="Sperisen C."/>
            <person name="Kredics L."/>
            <person name="Vagvoelgyi C."/>
            <person name="Patrignani A."/>
            <person name="Fitzpatrick D."/>
            <person name="Nagy I."/>
            <person name="Doyle S."/>
            <person name="Anderson J.B."/>
            <person name="Grigoriev I.V."/>
            <person name="Gueldener U."/>
            <person name="Muensterkoetter M."/>
            <person name="Nagy L.G."/>
        </authorList>
    </citation>
    <scope>NUCLEOTIDE SEQUENCE [LARGE SCALE GENOMIC DNA]</scope>
    <source>
        <strain evidence="3">Ar21-2</strain>
    </source>
</reference>
<proteinExistence type="predicted"/>